<dbReference type="EMBL" id="CP133548">
    <property type="protein sequence ID" value="WMS87059.1"/>
    <property type="molecule type" value="Genomic_DNA"/>
</dbReference>
<dbReference type="Proteomes" id="UP001239782">
    <property type="component" value="Chromosome"/>
</dbReference>
<evidence type="ECO:0000313" key="2">
    <source>
        <dbReference type="Proteomes" id="UP001239782"/>
    </source>
</evidence>
<name>A0AA51RT84_9GAMM</name>
<gene>
    <name evidence="1" type="ORF">Q9312_17765</name>
</gene>
<dbReference type="AlphaFoldDB" id="A0AA51RT84"/>
<organism evidence="1 2">
    <name type="scientific">Pleionea litopenaei</name>
    <dbReference type="NCBI Taxonomy" id="3070815"/>
    <lineage>
        <taxon>Bacteria</taxon>
        <taxon>Pseudomonadati</taxon>
        <taxon>Pseudomonadota</taxon>
        <taxon>Gammaproteobacteria</taxon>
        <taxon>Oceanospirillales</taxon>
        <taxon>Pleioneaceae</taxon>
        <taxon>Pleionea</taxon>
    </lineage>
</organism>
<evidence type="ECO:0000313" key="1">
    <source>
        <dbReference type="EMBL" id="WMS87059.1"/>
    </source>
</evidence>
<proteinExistence type="predicted"/>
<keyword evidence="2" id="KW-1185">Reference proteome</keyword>
<protein>
    <submittedName>
        <fullName evidence="1">Uncharacterized protein</fullName>
    </submittedName>
</protein>
<dbReference type="RefSeq" id="WP_309202198.1">
    <property type="nucleotide sequence ID" value="NZ_CP133548.1"/>
</dbReference>
<dbReference type="KEGG" id="plei:Q9312_17765"/>
<sequence>MYPFNLSITNNVGLYKLKDGRYQTTKRGQVDPIMVGYEYVLVQKEIADYFESLNIERVSFVPTIIWDRPNDKEYSDYVRLDVNHHFTEDDINDLDLDGKQFLLMNKEYLFVSPELKVELESSRYGFRFTEGLSFFG</sequence>
<reference evidence="1 2" key="1">
    <citation type="submission" date="2023-08" db="EMBL/GenBank/DDBJ databases">
        <title>Pleionea litopenaei sp. nov., isolated from stomach of juvenile Litopenaeus vannamei.</title>
        <authorList>
            <person name="Rho A.M."/>
            <person name="Hwang C.Y."/>
        </authorList>
    </citation>
    <scope>NUCLEOTIDE SEQUENCE [LARGE SCALE GENOMIC DNA]</scope>
    <source>
        <strain evidence="1 2">HL-JVS1</strain>
    </source>
</reference>
<accession>A0AA51RT84</accession>